<organism evidence="1 2">
    <name type="scientific">Brassica napus</name>
    <name type="common">Rape</name>
    <dbReference type="NCBI Taxonomy" id="3708"/>
    <lineage>
        <taxon>Eukaryota</taxon>
        <taxon>Viridiplantae</taxon>
        <taxon>Streptophyta</taxon>
        <taxon>Embryophyta</taxon>
        <taxon>Tracheophyta</taxon>
        <taxon>Spermatophyta</taxon>
        <taxon>Magnoliopsida</taxon>
        <taxon>eudicotyledons</taxon>
        <taxon>Gunneridae</taxon>
        <taxon>Pentapetalae</taxon>
        <taxon>rosids</taxon>
        <taxon>malvids</taxon>
        <taxon>Brassicales</taxon>
        <taxon>Brassicaceae</taxon>
        <taxon>Brassiceae</taxon>
        <taxon>Brassica</taxon>
    </lineage>
</organism>
<evidence type="ECO:0000313" key="1">
    <source>
        <dbReference type="EMBL" id="KAH0904838.1"/>
    </source>
</evidence>
<gene>
    <name evidence="1" type="ORF">HID58_044341</name>
</gene>
<dbReference type="SUPFAM" id="SSF48239">
    <property type="entry name" value="Terpenoid cyclases/Protein prenyltransferases"/>
    <property type="match status" value="1"/>
</dbReference>
<dbReference type="InterPro" id="IPR008930">
    <property type="entry name" value="Terpenoid_cyclase/PrenylTrfase"/>
</dbReference>
<reference evidence="1 2" key="1">
    <citation type="submission" date="2021-05" db="EMBL/GenBank/DDBJ databases">
        <title>Genome Assembly of Synthetic Allotetraploid Brassica napus Reveals Homoeologous Exchanges between Subgenomes.</title>
        <authorList>
            <person name="Davis J.T."/>
        </authorList>
    </citation>
    <scope>NUCLEOTIDE SEQUENCE [LARGE SCALE GENOMIC DNA]</scope>
    <source>
        <strain evidence="2">cv. Da-Ae</strain>
        <tissue evidence="1">Seedling</tissue>
    </source>
</reference>
<feature type="non-terminal residue" evidence="1">
    <location>
        <position position="1"/>
    </location>
</feature>
<dbReference type="EMBL" id="JAGKQM010000011">
    <property type="protein sequence ID" value="KAH0904838.1"/>
    <property type="molecule type" value="Genomic_DNA"/>
</dbReference>
<dbReference type="Proteomes" id="UP000824890">
    <property type="component" value="Unassembled WGS sequence"/>
</dbReference>
<proteinExistence type="predicted"/>
<keyword evidence="2" id="KW-1185">Reference proteome</keyword>
<comment type="caution">
    <text evidence="1">The sequence shown here is derived from an EMBL/GenBank/DDBJ whole genome shotgun (WGS) entry which is preliminary data.</text>
</comment>
<accession>A0ABQ8BKG9</accession>
<name>A0ABQ8BKG9_BRANA</name>
<dbReference type="Gene3D" id="1.50.10.20">
    <property type="match status" value="1"/>
</dbReference>
<protein>
    <submittedName>
        <fullName evidence="1">Uncharacterized protein</fullName>
    </submittedName>
</protein>
<evidence type="ECO:0000313" key="2">
    <source>
        <dbReference type="Proteomes" id="UP000824890"/>
    </source>
</evidence>
<sequence>VCHSWWVLSSFIMTNRVHWIDKSKLVKFILDCQIWRMDLTMLLISFTLTLELQGWSILESNQIDPAYALPVDVINWILLTK</sequence>